<protein>
    <submittedName>
        <fullName evidence="1">Uncharacterized protein</fullName>
    </submittedName>
</protein>
<dbReference type="AlphaFoldDB" id="A0A392T5J8"/>
<name>A0A392T5J8_9FABA</name>
<keyword evidence="2" id="KW-1185">Reference proteome</keyword>
<comment type="caution">
    <text evidence="1">The sequence shown here is derived from an EMBL/GenBank/DDBJ whole genome shotgun (WGS) entry which is preliminary data.</text>
</comment>
<feature type="non-terminal residue" evidence="1">
    <location>
        <position position="50"/>
    </location>
</feature>
<dbReference type="Proteomes" id="UP000265520">
    <property type="component" value="Unassembled WGS sequence"/>
</dbReference>
<accession>A0A392T5J8</accession>
<reference evidence="1 2" key="1">
    <citation type="journal article" date="2018" name="Front. Plant Sci.">
        <title>Red Clover (Trifolium pratense) and Zigzag Clover (T. medium) - A Picture of Genomic Similarities and Differences.</title>
        <authorList>
            <person name="Dluhosova J."/>
            <person name="Istvanek J."/>
            <person name="Nedelnik J."/>
            <person name="Repkova J."/>
        </authorList>
    </citation>
    <scope>NUCLEOTIDE SEQUENCE [LARGE SCALE GENOMIC DNA]</scope>
    <source>
        <strain evidence="2">cv. 10/8</strain>
        <tissue evidence="1">Leaf</tissue>
    </source>
</reference>
<evidence type="ECO:0000313" key="1">
    <source>
        <dbReference type="EMBL" id="MCI55565.1"/>
    </source>
</evidence>
<proteinExistence type="predicted"/>
<evidence type="ECO:0000313" key="2">
    <source>
        <dbReference type="Proteomes" id="UP000265520"/>
    </source>
</evidence>
<sequence length="50" mass="5707">MADYFWFPGEHWGETATSSLTLVWPSLSDTQEHTRSLRLGARLAQRPCIS</sequence>
<organism evidence="1 2">
    <name type="scientific">Trifolium medium</name>
    <dbReference type="NCBI Taxonomy" id="97028"/>
    <lineage>
        <taxon>Eukaryota</taxon>
        <taxon>Viridiplantae</taxon>
        <taxon>Streptophyta</taxon>
        <taxon>Embryophyta</taxon>
        <taxon>Tracheophyta</taxon>
        <taxon>Spermatophyta</taxon>
        <taxon>Magnoliopsida</taxon>
        <taxon>eudicotyledons</taxon>
        <taxon>Gunneridae</taxon>
        <taxon>Pentapetalae</taxon>
        <taxon>rosids</taxon>
        <taxon>fabids</taxon>
        <taxon>Fabales</taxon>
        <taxon>Fabaceae</taxon>
        <taxon>Papilionoideae</taxon>
        <taxon>50 kb inversion clade</taxon>
        <taxon>NPAAA clade</taxon>
        <taxon>Hologalegina</taxon>
        <taxon>IRL clade</taxon>
        <taxon>Trifolieae</taxon>
        <taxon>Trifolium</taxon>
    </lineage>
</organism>
<dbReference type="EMBL" id="LXQA010498318">
    <property type="protein sequence ID" value="MCI55565.1"/>
    <property type="molecule type" value="Genomic_DNA"/>
</dbReference>